<dbReference type="InterPro" id="IPR051201">
    <property type="entry name" value="Chloro_Bact_Ser_Proteases"/>
</dbReference>
<dbReference type="PROSITE" id="PS50106">
    <property type="entry name" value="PDZ"/>
    <property type="match status" value="1"/>
</dbReference>
<reference evidence="6 7" key="1">
    <citation type="submission" date="2018-09" db="EMBL/GenBank/DDBJ databases">
        <title>YIM 75000 draft genome.</title>
        <authorList>
            <person name="Tang S."/>
            <person name="Feng Y."/>
        </authorList>
    </citation>
    <scope>NUCLEOTIDE SEQUENCE [LARGE SCALE GENOMIC DNA]</scope>
    <source>
        <strain evidence="6 7">YIM 75000</strain>
    </source>
</reference>
<dbReference type="GO" id="GO:0004252">
    <property type="term" value="F:serine-type endopeptidase activity"/>
    <property type="evidence" value="ECO:0007669"/>
    <property type="project" value="InterPro"/>
</dbReference>
<keyword evidence="7" id="KW-1185">Reference proteome</keyword>
<dbReference type="InterPro" id="IPR001940">
    <property type="entry name" value="Peptidase_S1C"/>
</dbReference>
<dbReference type="SUPFAM" id="SSF50156">
    <property type="entry name" value="PDZ domain-like"/>
    <property type="match status" value="1"/>
</dbReference>
<gene>
    <name evidence="6" type="ORF">D5H78_03580</name>
</gene>
<dbReference type="PANTHER" id="PTHR43343:SF3">
    <property type="entry name" value="PROTEASE DO-LIKE 8, CHLOROPLASTIC"/>
    <property type="match status" value="1"/>
</dbReference>
<dbReference type="Gene3D" id="2.40.10.10">
    <property type="entry name" value="Trypsin-like serine proteases"/>
    <property type="match status" value="2"/>
</dbReference>
<dbReference type="SUPFAM" id="SSF50494">
    <property type="entry name" value="Trypsin-like serine proteases"/>
    <property type="match status" value="1"/>
</dbReference>
<dbReference type="InterPro" id="IPR043504">
    <property type="entry name" value="Peptidase_S1_PA_chymotrypsin"/>
</dbReference>
<evidence type="ECO:0000256" key="3">
    <source>
        <dbReference type="ARBA" id="ARBA00022801"/>
    </source>
</evidence>
<dbReference type="PANTHER" id="PTHR43343">
    <property type="entry name" value="PEPTIDASE S12"/>
    <property type="match status" value="1"/>
</dbReference>
<organism evidence="6 7">
    <name type="scientific">Vallicoccus soli</name>
    <dbReference type="NCBI Taxonomy" id="2339232"/>
    <lineage>
        <taxon>Bacteria</taxon>
        <taxon>Bacillati</taxon>
        <taxon>Actinomycetota</taxon>
        <taxon>Actinomycetes</taxon>
        <taxon>Motilibacterales</taxon>
        <taxon>Vallicoccaceae</taxon>
        <taxon>Vallicoccus</taxon>
    </lineage>
</organism>
<dbReference type="InterPro" id="IPR009003">
    <property type="entry name" value="Peptidase_S1_PA"/>
</dbReference>
<dbReference type="GO" id="GO:0006508">
    <property type="term" value="P:proteolysis"/>
    <property type="evidence" value="ECO:0007669"/>
    <property type="project" value="UniProtKB-KW"/>
</dbReference>
<dbReference type="PRINTS" id="PR00834">
    <property type="entry name" value="PROTEASES2C"/>
</dbReference>
<dbReference type="EMBL" id="QZEZ01000001">
    <property type="protein sequence ID" value="RJK98036.1"/>
    <property type="molecule type" value="Genomic_DNA"/>
</dbReference>
<feature type="compositionally biased region" description="Gly residues" evidence="4">
    <location>
        <begin position="1"/>
        <end position="13"/>
    </location>
</feature>
<name>A0A3A3ZAC3_9ACTN</name>
<comment type="caution">
    <text evidence="6">The sequence shown here is derived from an EMBL/GenBank/DDBJ whole genome shotgun (WGS) entry which is preliminary data.</text>
</comment>
<evidence type="ECO:0000259" key="5">
    <source>
        <dbReference type="PROSITE" id="PS50106"/>
    </source>
</evidence>
<feature type="domain" description="PDZ" evidence="5">
    <location>
        <begin position="387"/>
        <end position="468"/>
    </location>
</feature>
<dbReference type="SMART" id="SM00228">
    <property type="entry name" value="PDZ"/>
    <property type="match status" value="1"/>
</dbReference>
<dbReference type="OrthoDB" id="3870557at2"/>
<dbReference type="AlphaFoldDB" id="A0A3A3ZAC3"/>
<dbReference type="Pfam" id="PF13180">
    <property type="entry name" value="PDZ_2"/>
    <property type="match status" value="1"/>
</dbReference>
<dbReference type="Gene3D" id="2.30.42.10">
    <property type="match status" value="1"/>
</dbReference>
<evidence type="ECO:0000313" key="7">
    <source>
        <dbReference type="Proteomes" id="UP000265614"/>
    </source>
</evidence>
<dbReference type="Pfam" id="PF13365">
    <property type="entry name" value="Trypsin_2"/>
    <property type="match status" value="1"/>
</dbReference>
<evidence type="ECO:0000256" key="4">
    <source>
        <dbReference type="SAM" id="MobiDB-lite"/>
    </source>
</evidence>
<accession>A0A3A3ZAC3</accession>
<proteinExistence type="inferred from homology"/>
<feature type="compositionally biased region" description="Low complexity" evidence="4">
    <location>
        <begin position="87"/>
        <end position="102"/>
    </location>
</feature>
<dbReference type="InterPro" id="IPR001478">
    <property type="entry name" value="PDZ"/>
</dbReference>
<dbReference type="InterPro" id="IPR036034">
    <property type="entry name" value="PDZ_sf"/>
</dbReference>
<comment type="similarity">
    <text evidence="1">Belongs to the peptidase S1C family.</text>
</comment>
<dbReference type="RefSeq" id="WP_119948963.1">
    <property type="nucleotide sequence ID" value="NZ_QZEZ01000001.1"/>
</dbReference>
<feature type="region of interest" description="Disordered" evidence="4">
    <location>
        <begin position="1"/>
        <end position="121"/>
    </location>
</feature>
<evidence type="ECO:0000256" key="1">
    <source>
        <dbReference type="ARBA" id="ARBA00010541"/>
    </source>
</evidence>
<keyword evidence="2" id="KW-0645">Protease</keyword>
<evidence type="ECO:0000313" key="6">
    <source>
        <dbReference type="EMBL" id="RJK98036.1"/>
    </source>
</evidence>
<evidence type="ECO:0000256" key="2">
    <source>
        <dbReference type="ARBA" id="ARBA00022670"/>
    </source>
</evidence>
<keyword evidence="3" id="KW-0378">Hydrolase</keyword>
<sequence>MSSTGGAGTGGTGADWWERPAGASGSSAWDAPGPGGVPGTGGAGGAGGDAYGAPAAPGGGAHGAPQRAPDPWAGPQGGWADDPFGPSPYSAPGTSPGAPAAAWGDPFGGTGGGYPPPAPPRPVRRLGAGAALALALLAGVVGGGVGGTVGYLAADRQEGSVLDGDARLGPSATRSSERPPESVAGVAARLLPSVVSIAVEGTSSAGTGSGFVLREDGYVLTNNHVVAAGASGGEITVSFDDGSERPARIVGRDPNYDLAVIKVEARDLPVAALADSDDVVVGDPVIAVGSPLGLSGTVTTGIVSALDRPVTAGESSGSEAAFINAIQTDAAINPGNSGGPLVDATGRVIGVNSAIATTSSGLGGQSGSIGLGFAIPMNQAKRTAEQLIETGRATYPIIGAVLDGRFGGEGARVRELTAGGPADSAGLREGDVVTSIDGRRVDDSSELIVAIRALEPGDRVELTVERGGDEQVLQVELGESD</sequence>
<feature type="region of interest" description="Disordered" evidence="4">
    <location>
        <begin position="162"/>
        <end position="183"/>
    </location>
</feature>
<protein>
    <submittedName>
        <fullName evidence="6">PDZ domain-containing protein</fullName>
    </submittedName>
</protein>
<dbReference type="Proteomes" id="UP000265614">
    <property type="component" value="Unassembled WGS sequence"/>
</dbReference>
<feature type="compositionally biased region" description="Gly residues" evidence="4">
    <location>
        <begin position="33"/>
        <end position="50"/>
    </location>
</feature>